<evidence type="ECO:0000256" key="1">
    <source>
        <dbReference type="SAM" id="Coils"/>
    </source>
</evidence>
<dbReference type="EMBL" id="KK914222">
    <property type="protein sequence ID" value="KDP46027.1"/>
    <property type="molecule type" value="Genomic_DNA"/>
</dbReference>
<dbReference type="AlphaFoldDB" id="A0A067LC94"/>
<feature type="domain" description="DUF641" evidence="2">
    <location>
        <begin position="81"/>
        <end position="205"/>
    </location>
</feature>
<sequence length="470" mass="53715">MDSVKLSTMTPKKSKFARTVAKVLHLRAATGIAPVDGVQKVKSQERVKNEEKFKNDNKISNKTRVTLPQRFNIDDDEERQNILAMEALLAKLFASVSSVKAAYAQLQCAQSPYDVDGIQAADQLVVSELKNLSELKQCYVKKQFDSSPENTMLLAEVQEQKSVSKTYEVMGKKLESQLRLKESEIMYLREKLEESNRQNKLLEKRLNQSGQLSVPDKLHQSGLSPSHFLAVVRFTVKSIRSFVKLLIEQMKDADWDLDAAANSIVTDIVYWRGDDKCFAFESFVCREMFNAFHLPSFSLPSESLPENKNQQLLFFRRFTELKSVKAKEYLAERPKSTFAKFCQSKYLQVVHPQMELSFFGNLRQRNLLQSGKFPDTTFFNSFAEMAKRVWLLHCLAFSFEPEASIFQVRKGCRFSEVYMECVAEDALVLSDNAPESDPPVAFTVVPGFRIGKTIIQCQVYLCQSQSKVNR</sequence>
<keyword evidence="5" id="KW-1185">Reference proteome</keyword>
<dbReference type="Pfam" id="PF24994">
    <property type="entry name" value="GIL1_IRKI_C"/>
    <property type="match status" value="1"/>
</dbReference>
<dbReference type="KEGG" id="jcu:105635941"/>
<evidence type="ECO:0000259" key="2">
    <source>
        <dbReference type="Pfam" id="PF04859"/>
    </source>
</evidence>
<reference evidence="4 5" key="1">
    <citation type="journal article" date="2014" name="PLoS ONE">
        <title>Global Analysis of Gene Expression Profiles in Physic Nut (Jatropha curcas L.) Seedlings Exposed to Salt Stress.</title>
        <authorList>
            <person name="Zhang L."/>
            <person name="Zhang C."/>
            <person name="Wu P."/>
            <person name="Chen Y."/>
            <person name="Li M."/>
            <person name="Jiang H."/>
            <person name="Wu G."/>
        </authorList>
    </citation>
    <scope>NUCLEOTIDE SEQUENCE [LARGE SCALE GENOMIC DNA]</scope>
    <source>
        <strain evidence="5">cv. GZQX0401</strain>
        <tissue evidence="4">Young leaves</tissue>
    </source>
</reference>
<dbReference type="InterPro" id="IPR006943">
    <property type="entry name" value="DUF641_pln"/>
</dbReference>
<dbReference type="OrthoDB" id="1915848at2759"/>
<gene>
    <name evidence="4" type="ORF">JCGZ_13473</name>
</gene>
<organism evidence="4 5">
    <name type="scientific">Jatropha curcas</name>
    <name type="common">Barbados nut</name>
    <dbReference type="NCBI Taxonomy" id="180498"/>
    <lineage>
        <taxon>Eukaryota</taxon>
        <taxon>Viridiplantae</taxon>
        <taxon>Streptophyta</taxon>
        <taxon>Embryophyta</taxon>
        <taxon>Tracheophyta</taxon>
        <taxon>Spermatophyta</taxon>
        <taxon>Magnoliopsida</taxon>
        <taxon>eudicotyledons</taxon>
        <taxon>Gunneridae</taxon>
        <taxon>Pentapetalae</taxon>
        <taxon>rosids</taxon>
        <taxon>fabids</taxon>
        <taxon>Malpighiales</taxon>
        <taxon>Euphorbiaceae</taxon>
        <taxon>Crotonoideae</taxon>
        <taxon>Jatropheae</taxon>
        <taxon>Jatropha</taxon>
    </lineage>
</organism>
<feature type="domain" description="GIL1/IRKI C-terminal" evidence="3">
    <location>
        <begin position="405"/>
        <end position="460"/>
    </location>
</feature>
<dbReference type="Pfam" id="PF04859">
    <property type="entry name" value="DUF641"/>
    <property type="match status" value="1"/>
</dbReference>
<proteinExistence type="predicted"/>
<dbReference type="GO" id="GO:0009959">
    <property type="term" value="P:negative gravitropism"/>
    <property type="evidence" value="ECO:0007669"/>
    <property type="project" value="InterPro"/>
</dbReference>
<dbReference type="PANTHER" id="PTHR31161">
    <property type="entry name" value="PROTEIN GRAVITROPIC IN THE LIGHT 1"/>
    <property type="match status" value="1"/>
</dbReference>
<name>A0A067LC94_JATCU</name>
<dbReference type="Proteomes" id="UP000027138">
    <property type="component" value="Unassembled WGS sequence"/>
</dbReference>
<dbReference type="GO" id="GO:0009639">
    <property type="term" value="P:response to red or far red light"/>
    <property type="evidence" value="ECO:0007669"/>
    <property type="project" value="InterPro"/>
</dbReference>
<protein>
    <submittedName>
        <fullName evidence="4">Uncharacterized protein</fullName>
    </submittedName>
</protein>
<dbReference type="STRING" id="180498.A0A067LC94"/>
<keyword evidence="1" id="KW-0175">Coiled coil</keyword>
<feature type="coiled-coil region" evidence="1">
    <location>
        <begin position="178"/>
        <end position="212"/>
    </location>
</feature>
<accession>A0A067LC94</accession>
<dbReference type="InterPro" id="IPR040225">
    <property type="entry name" value="GIL1-like"/>
</dbReference>
<evidence type="ECO:0000313" key="5">
    <source>
        <dbReference type="Proteomes" id="UP000027138"/>
    </source>
</evidence>
<dbReference type="InterPro" id="IPR056813">
    <property type="entry name" value="GIL1_IRKI_C"/>
</dbReference>
<evidence type="ECO:0000313" key="4">
    <source>
        <dbReference type="EMBL" id="KDP46027.1"/>
    </source>
</evidence>
<evidence type="ECO:0000259" key="3">
    <source>
        <dbReference type="Pfam" id="PF24994"/>
    </source>
</evidence>